<dbReference type="PROSITE" id="PS00972">
    <property type="entry name" value="USP_1"/>
    <property type="match status" value="1"/>
</dbReference>
<dbReference type="PROSITE" id="PS50235">
    <property type="entry name" value="USP_3"/>
    <property type="match status" value="1"/>
</dbReference>
<dbReference type="STRING" id="2020962.A0A2N1J8T8"/>
<proteinExistence type="predicted"/>
<dbReference type="InterPro" id="IPR018200">
    <property type="entry name" value="USP_CS"/>
</dbReference>
<dbReference type="GO" id="GO:0005829">
    <property type="term" value="C:cytosol"/>
    <property type="evidence" value="ECO:0007669"/>
    <property type="project" value="TreeGrafter"/>
</dbReference>
<dbReference type="GO" id="GO:0016579">
    <property type="term" value="P:protein deubiquitination"/>
    <property type="evidence" value="ECO:0007669"/>
    <property type="project" value="InterPro"/>
</dbReference>
<dbReference type="GO" id="GO:0005634">
    <property type="term" value="C:nucleus"/>
    <property type="evidence" value="ECO:0007669"/>
    <property type="project" value="TreeGrafter"/>
</dbReference>
<dbReference type="InterPro" id="IPR013083">
    <property type="entry name" value="Znf_RING/FYVE/PHD"/>
</dbReference>
<evidence type="ECO:0000313" key="8">
    <source>
        <dbReference type="Proteomes" id="UP000232875"/>
    </source>
</evidence>
<dbReference type="InterPro" id="IPR001394">
    <property type="entry name" value="Peptidase_C19_UCH"/>
</dbReference>
<gene>
    <name evidence="7" type="ORF">MVES_002813</name>
</gene>
<sequence length="592" mass="66200">MPKTVPQRLLAIAPEQTGCVHLAQESAEALDTLICKYSAALRYGRAIQSGKIRPRDATEEGGQALKKIKLEYPTCAVCSIDLRRPYICMDCAYIACFFRDPISDTGALPESAQGDGEEEGTSHIGLHLAEEAHSYACDFLHGTLFCSACDDVVYDPRFEYIYRREIGRSLVRQPNEAAMDALMENDAFASNGKRLASICRTPRGLRNMGATCFLNVILQSFLYNPLLRNYFLSDRHNAALCAIGKDCLACEMDKLFAEFFSQSDGKGPHGPTSFLYAIWMDSSSAELSQSGQHDAHEMFISALNGIHNALTQHAMDRGRLPHFPIDAPDANEQLYQRSDRSLGTREKQLDHGEGCPCVIHRTFCGVLQSSVTCLRCAKVTHTREPFLDLSLDVRANALGTVEESELKKRSAKKDDKKTRAVPPKTETQNLLSCLVRYCSPEHLAEASYRCSVCRHSSRAVKQLALLHLPPVLCIQLKRFEHSTAATKVDDHVQFPLQLDIRECCLVSQKETNGAPAKDPVAFVYDLFTVVVHEGTLSSGHYTNYSRWKQQWYRFDDDKVAPATIAQVLQARAYQLFYVRQSLHNQANHGIHV</sequence>
<protein>
    <submittedName>
        <fullName evidence="7">Uncharacterized protein</fullName>
    </submittedName>
</protein>
<dbReference type="InterPro" id="IPR038765">
    <property type="entry name" value="Papain-like_cys_pep_sf"/>
</dbReference>
<keyword evidence="2 4" id="KW-0863">Zinc-finger</keyword>
<organism evidence="7 8">
    <name type="scientific">Malassezia vespertilionis</name>
    <dbReference type="NCBI Taxonomy" id="2020962"/>
    <lineage>
        <taxon>Eukaryota</taxon>
        <taxon>Fungi</taxon>
        <taxon>Dikarya</taxon>
        <taxon>Basidiomycota</taxon>
        <taxon>Ustilaginomycotina</taxon>
        <taxon>Malasseziomycetes</taxon>
        <taxon>Malasseziales</taxon>
        <taxon>Malasseziaceae</taxon>
        <taxon>Malassezia</taxon>
    </lineage>
</organism>
<dbReference type="PANTHER" id="PTHR24006:SF937">
    <property type="entry name" value="UBIQUITIN CARBOXYL-TERMINAL HYDROLASE"/>
    <property type="match status" value="1"/>
</dbReference>
<dbReference type="OrthoDB" id="289038at2759"/>
<evidence type="ECO:0000256" key="2">
    <source>
        <dbReference type="ARBA" id="ARBA00022771"/>
    </source>
</evidence>
<dbReference type="InterPro" id="IPR050164">
    <property type="entry name" value="Peptidase_C19"/>
</dbReference>
<dbReference type="GO" id="GO:0008270">
    <property type="term" value="F:zinc ion binding"/>
    <property type="evidence" value="ECO:0007669"/>
    <property type="project" value="UniProtKB-KW"/>
</dbReference>
<dbReference type="PANTHER" id="PTHR24006">
    <property type="entry name" value="UBIQUITIN CARBOXYL-TERMINAL HYDROLASE"/>
    <property type="match status" value="1"/>
</dbReference>
<accession>A0A2N1J8T8</accession>
<dbReference type="InterPro" id="IPR001607">
    <property type="entry name" value="Znf_UBP"/>
</dbReference>
<dbReference type="AlphaFoldDB" id="A0A2N1J8T8"/>
<dbReference type="InterPro" id="IPR028889">
    <property type="entry name" value="USP"/>
</dbReference>
<evidence type="ECO:0000313" key="7">
    <source>
        <dbReference type="EMBL" id="PKI82969.1"/>
    </source>
</evidence>
<dbReference type="SUPFAM" id="SSF54001">
    <property type="entry name" value="Cysteine proteinases"/>
    <property type="match status" value="1"/>
</dbReference>
<feature type="domain" description="UBP-type" evidence="6">
    <location>
        <begin position="60"/>
        <end position="173"/>
    </location>
</feature>
<name>A0A2N1J8T8_9BASI</name>
<evidence type="ECO:0000259" key="6">
    <source>
        <dbReference type="PROSITE" id="PS50271"/>
    </source>
</evidence>
<dbReference type="SUPFAM" id="SSF57850">
    <property type="entry name" value="RING/U-box"/>
    <property type="match status" value="1"/>
</dbReference>
<evidence type="ECO:0000256" key="3">
    <source>
        <dbReference type="ARBA" id="ARBA00022833"/>
    </source>
</evidence>
<evidence type="ECO:0000256" key="1">
    <source>
        <dbReference type="ARBA" id="ARBA00022723"/>
    </source>
</evidence>
<dbReference type="Pfam" id="PF02148">
    <property type="entry name" value="zf-UBP"/>
    <property type="match status" value="1"/>
</dbReference>
<dbReference type="Gene3D" id="3.90.70.10">
    <property type="entry name" value="Cysteine proteinases"/>
    <property type="match status" value="1"/>
</dbReference>
<evidence type="ECO:0000256" key="4">
    <source>
        <dbReference type="PROSITE-ProRule" id="PRU00502"/>
    </source>
</evidence>
<reference evidence="7 8" key="1">
    <citation type="submission" date="2017-10" db="EMBL/GenBank/DDBJ databases">
        <title>A novel species of cold-tolerant Malassezia isolated from bats.</title>
        <authorList>
            <person name="Lorch J.M."/>
            <person name="Palmer J.M."/>
            <person name="Vanderwolf K.J."/>
            <person name="Schmidt K.Z."/>
            <person name="Verant M.L."/>
            <person name="Weller T.J."/>
            <person name="Blehert D.S."/>
        </authorList>
    </citation>
    <scope>NUCLEOTIDE SEQUENCE [LARGE SCALE GENOMIC DNA]</scope>
    <source>
        <strain evidence="7 8">NWHC:44797-103</strain>
    </source>
</reference>
<dbReference type="Pfam" id="PF00443">
    <property type="entry name" value="UCH"/>
    <property type="match status" value="1"/>
</dbReference>
<evidence type="ECO:0000259" key="5">
    <source>
        <dbReference type="PROSITE" id="PS50235"/>
    </source>
</evidence>
<feature type="domain" description="USP" evidence="5">
    <location>
        <begin position="203"/>
        <end position="580"/>
    </location>
</feature>
<dbReference type="PROSITE" id="PS50271">
    <property type="entry name" value="ZF_UBP"/>
    <property type="match status" value="1"/>
</dbReference>
<keyword evidence="3" id="KW-0862">Zinc</keyword>
<dbReference type="Gene3D" id="3.30.40.10">
    <property type="entry name" value="Zinc/RING finger domain, C3HC4 (zinc finger)"/>
    <property type="match status" value="1"/>
</dbReference>
<keyword evidence="8" id="KW-1185">Reference proteome</keyword>
<dbReference type="EMBL" id="KZ454992">
    <property type="protein sequence ID" value="PKI82969.1"/>
    <property type="molecule type" value="Genomic_DNA"/>
</dbReference>
<dbReference type="GO" id="GO:0004843">
    <property type="term" value="F:cysteine-type deubiquitinase activity"/>
    <property type="evidence" value="ECO:0007669"/>
    <property type="project" value="InterPro"/>
</dbReference>
<keyword evidence="1" id="KW-0479">Metal-binding</keyword>
<dbReference type="Proteomes" id="UP000232875">
    <property type="component" value="Unassembled WGS sequence"/>
</dbReference>